<feature type="compositionally biased region" description="Basic residues" evidence="1">
    <location>
        <begin position="153"/>
        <end position="162"/>
    </location>
</feature>
<evidence type="ECO:0000313" key="2">
    <source>
        <dbReference type="EMBL" id="CAR21814.1"/>
    </source>
</evidence>
<reference evidence="2 3" key="1">
    <citation type="journal article" date="2009" name="Genome Res.">
        <title>Comparative genomics of protoploid Saccharomycetaceae.</title>
        <authorList>
            <consortium name="The Genolevures Consortium"/>
            <person name="Souciet J.-L."/>
            <person name="Dujon B."/>
            <person name="Gaillardin C."/>
            <person name="Johnston M."/>
            <person name="Baret P.V."/>
            <person name="Cliften P."/>
            <person name="Sherman D.J."/>
            <person name="Weissenbach J."/>
            <person name="Westhof E."/>
            <person name="Wincker P."/>
            <person name="Jubin C."/>
            <person name="Poulain J."/>
            <person name="Barbe V."/>
            <person name="Segurens B."/>
            <person name="Artiguenave F."/>
            <person name="Anthouard V."/>
            <person name="Vacherie B."/>
            <person name="Val M.-E."/>
            <person name="Fulton R.S."/>
            <person name="Minx P."/>
            <person name="Wilson R."/>
            <person name="Durrens P."/>
            <person name="Jean G."/>
            <person name="Marck C."/>
            <person name="Martin T."/>
            <person name="Nikolski M."/>
            <person name="Rolland T."/>
            <person name="Seret M.-L."/>
            <person name="Casaregola S."/>
            <person name="Despons L."/>
            <person name="Fairhead C."/>
            <person name="Fischer G."/>
            <person name="Lafontaine I."/>
            <person name="Leh V."/>
            <person name="Lemaire M."/>
            <person name="de Montigny J."/>
            <person name="Neuveglise C."/>
            <person name="Thierry A."/>
            <person name="Blanc-Lenfle I."/>
            <person name="Bleykasten C."/>
            <person name="Diffels J."/>
            <person name="Fritsch E."/>
            <person name="Frangeul L."/>
            <person name="Goeffon A."/>
            <person name="Jauniaux N."/>
            <person name="Kachouri-Lafond R."/>
            <person name="Payen C."/>
            <person name="Potier S."/>
            <person name="Pribylova L."/>
            <person name="Ozanne C."/>
            <person name="Richard G.-F."/>
            <person name="Sacerdot C."/>
            <person name="Straub M.-L."/>
            <person name="Talla E."/>
        </authorList>
    </citation>
    <scope>NUCLEOTIDE SEQUENCE [LARGE SCALE GENOMIC DNA]</scope>
    <source>
        <strain evidence="3">ATCC 56472 / CBS 6340 / NRRL Y-8284</strain>
    </source>
</reference>
<feature type="region of interest" description="Disordered" evidence="1">
    <location>
        <begin position="145"/>
        <end position="287"/>
    </location>
</feature>
<name>C5DDF3_LACTC</name>
<keyword evidence="3" id="KW-1185">Reference proteome</keyword>
<evidence type="ECO:0000313" key="3">
    <source>
        <dbReference type="Proteomes" id="UP000002036"/>
    </source>
</evidence>
<feature type="compositionally biased region" description="Basic residues" evidence="1">
    <location>
        <begin position="205"/>
        <end position="215"/>
    </location>
</feature>
<dbReference type="RefSeq" id="XP_002552252.1">
    <property type="nucleotide sequence ID" value="XM_002552206.1"/>
</dbReference>
<feature type="compositionally biased region" description="Basic and acidic residues" evidence="1">
    <location>
        <begin position="240"/>
        <end position="253"/>
    </location>
</feature>
<accession>C5DDF3</accession>
<dbReference type="KEGG" id="lth:KLTH0C00550g"/>
<sequence length="287" mass="31792">MDDGCLIDFLLEDDFATMNADSSCLDSKWLVEKDCICDDRVIKRPNRKTKSRTKSKRRSLCKELLDESIDELVNLIIKDTKLSLTIGSEPNQRTKVPQTVSSSKKKSRREGWTNKIGDDQGLLTVFGGEQLAGEFAFNLLDVPEPDVTTESNKKKKVKRNRTRNGASKKAESHPIEPTDQSYAATKGHGHSSAPNSNAEKDAAVKKGKNKKKKRKGQADDENKLKGNAKDSTKSNSQPRAESRDRESQRKDKSPINSSSKSGPPVHGKRSSRKKTKSASSSNNDQSC</sequence>
<feature type="compositionally biased region" description="Basic residues" evidence="1">
    <location>
        <begin position="266"/>
        <end position="276"/>
    </location>
</feature>
<feature type="region of interest" description="Disordered" evidence="1">
    <location>
        <begin position="88"/>
        <end position="114"/>
    </location>
</feature>
<dbReference type="AlphaFoldDB" id="C5DDF3"/>
<dbReference type="GeneID" id="8291110"/>
<gene>
    <name evidence="2" type="ordered locus">KLTH0C00550g</name>
</gene>
<proteinExistence type="predicted"/>
<dbReference type="InParanoid" id="C5DDF3"/>
<dbReference type="OrthoDB" id="10462168at2759"/>
<protein>
    <submittedName>
        <fullName evidence="2">KLTH0C00550p</fullName>
    </submittedName>
</protein>
<dbReference type="Proteomes" id="UP000002036">
    <property type="component" value="Chromosome C"/>
</dbReference>
<organism evidence="2 3">
    <name type="scientific">Lachancea thermotolerans (strain ATCC 56472 / CBS 6340 / NRRL Y-8284)</name>
    <name type="common">Yeast</name>
    <name type="synonym">Kluyveromyces thermotolerans</name>
    <dbReference type="NCBI Taxonomy" id="559295"/>
    <lineage>
        <taxon>Eukaryota</taxon>
        <taxon>Fungi</taxon>
        <taxon>Dikarya</taxon>
        <taxon>Ascomycota</taxon>
        <taxon>Saccharomycotina</taxon>
        <taxon>Saccharomycetes</taxon>
        <taxon>Saccharomycetales</taxon>
        <taxon>Saccharomycetaceae</taxon>
        <taxon>Lachancea</taxon>
    </lineage>
</organism>
<feature type="compositionally biased region" description="Polar residues" evidence="1">
    <location>
        <begin position="88"/>
        <end position="102"/>
    </location>
</feature>
<evidence type="ECO:0000256" key="1">
    <source>
        <dbReference type="SAM" id="MobiDB-lite"/>
    </source>
</evidence>
<feature type="compositionally biased region" description="Basic and acidic residues" evidence="1">
    <location>
        <begin position="216"/>
        <end position="232"/>
    </location>
</feature>
<dbReference type="EMBL" id="CU928167">
    <property type="protein sequence ID" value="CAR21814.1"/>
    <property type="molecule type" value="Genomic_DNA"/>
</dbReference>
<dbReference type="HOGENOM" id="CLU_970003_0_0_1"/>